<feature type="region of interest" description="Disordered" evidence="1">
    <location>
        <begin position="222"/>
        <end position="247"/>
    </location>
</feature>
<evidence type="ECO:0000256" key="1">
    <source>
        <dbReference type="SAM" id="MobiDB-lite"/>
    </source>
</evidence>
<keyword evidence="2" id="KW-0472">Membrane</keyword>
<evidence type="ECO:0000259" key="3">
    <source>
        <dbReference type="Pfam" id="PF13908"/>
    </source>
</evidence>
<organism evidence="4 5">
    <name type="scientific">Ridgeia piscesae</name>
    <name type="common">Tubeworm</name>
    <dbReference type="NCBI Taxonomy" id="27915"/>
    <lineage>
        <taxon>Eukaryota</taxon>
        <taxon>Metazoa</taxon>
        <taxon>Spiralia</taxon>
        <taxon>Lophotrochozoa</taxon>
        <taxon>Annelida</taxon>
        <taxon>Polychaeta</taxon>
        <taxon>Sedentaria</taxon>
        <taxon>Canalipalpata</taxon>
        <taxon>Sabellida</taxon>
        <taxon>Siboglinidae</taxon>
        <taxon>Ridgeia</taxon>
    </lineage>
</organism>
<proteinExistence type="predicted"/>
<keyword evidence="2" id="KW-0812">Transmembrane</keyword>
<reference evidence="4" key="1">
    <citation type="journal article" date="2023" name="Mol. Biol. Evol.">
        <title>Third-Generation Sequencing Reveals the Adaptive Role of the Epigenome in Three Deep-Sea Polychaetes.</title>
        <authorList>
            <person name="Perez M."/>
            <person name="Aroh O."/>
            <person name="Sun Y."/>
            <person name="Lan Y."/>
            <person name="Juniper S.K."/>
            <person name="Young C.R."/>
            <person name="Angers B."/>
            <person name="Qian P.Y."/>
        </authorList>
    </citation>
    <scope>NUCLEOTIDE SEQUENCE</scope>
    <source>
        <strain evidence="4">R07B-5</strain>
    </source>
</reference>
<sequence>MFAGGLESCPGYVDAHGIWNNGFYCPRWGGIEEQYCCGDAHNRYCCPEPRDALQPQSGSVSKHYSKVNIINRTSTNRPPGGALVTTATPELIPRYIPLIASLCIGSFVVLLCFVIGCFMCRCCPLHKSRKSHANNSTPTSTLTTTTVATPCATCQQHQSVTTLASSEPVTVTRLHCGCQGCNTSQPSHTPASSIHNGGEPFLLTLLEGSTASWQTDLDHMCDGSFENPPPYTKGEQRDNSDLGDSSRNIWSGSDANMLCMTTFRPLGTPMRTTATVLPTIVDMEHSRRDSGVLVEDAMSDDASSGLGWAKVNVARTLSPLKPPAGKFRTKMYNFENDLNRTRQMAA</sequence>
<evidence type="ECO:0000313" key="5">
    <source>
        <dbReference type="Proteomes" id="UP001209878"/>
    </source>
</evidence>
<accession>A0AAD9KI31</accession>
<name>A0AAD9KI31_RIDPI</name>
<comment type="caution">
    <text evidence="4">The sequence shown here is derived from an EMBL/GenBank/DDBJ whole genome shotgun (WGS) entry which is preliminary data.</text>
</comment>
<gene>
    <name evidence="4" type="ORF">NP493_1039g00011</name>
</gene>
<dbReference type="Pfam" id="PF13908">
    <property type="entry name" value="Shisa_N"/>
    <property type="match status" value="1"/>
</dbReference>
<evidence type="ECO:0000313" key="4">
    <source>
        <dbReference type="EMBL" id="KAK2171687.1"/>
    </source>
</evidence>
<dbReference type="InterPro" id="IPR053891">
    <property type="entry name" value="Shisa_N"/>
</dbReference>
<feature type="transmembrane region" description="Helical" evidence="2">
    <location>
        <begin position="95"/>
        <end position="120"/>
    </location>
</feature>
<protein>
    <recommendedName>
        <fullName evidence="3">Shisa N-terminal domain-containing protein</fullName>
    </recommendedName>
</protein>
<dbReference type="EMBL" id="JAODUO010001038">
    <property type="protein sequence ID" value="KAK2171687.1"/>
    <property type="molecule type" value="Genomic_DNA"/>
</dbReference>
<evidence type="ECO:0000256" key="2">
    <source>
        <dbReference type="SAM" id="Phobius"/>
    </source>
</evidence>
<dbReference type="Proteomes" id="UP001209878">
    <property type="component" value="Unassembled WGS sequence"/>
</dbReference>
<feature type="domain" description="Shisa N-terminal" evidence="3">
    <location>
        <begin position="7"/>
        <end position="54"/>
    </location>
</feature>
<keyword evidence="2" id="KW-1133">Transmembrane helix</keyword>
<dbReference type="AlphaFoldDB" id="A0AAD9KI31"/>
<keyword evidence="5" id="KW-1185">Reference proteome</keyword>